<feature type="region of interest" description="Disordered" evidence="1">
    <location>
        <begin position="174"/>
        <end position="219"/>
    </location>
</feature>
<comment type="caution">
    <text evidence="3">The sequence shown here is derived from an EMBL/GenBank/DDBJ whole genome shotgun (WGS) entry which is preliminary data.</text>
</comment>
<evidence type="ECO:0000259" key="2">
    <source>
        <dbReference type="PROSITE" id="PS50004"/>
    </source>
</evidence>
<proteinExistence type="predicted"/>
<protein>
    <recommendedName>
        <fullName evidence="2">C2 domain-containing protein</fullName>
    </recommendedName>
</protein>
<feature type="compositionally biased region" description="Low complexity" evidence="1">
    <location>
        <begin position="206"/>
        <end position="219"/>
    </location>
</feature>
<dbReference type="GO" id="GO:0006952">
    <property type="term" value="P:defense response"/>
    <property type="evidence" value="ECO:0007669"/>
    <property type="project" value="InterPro"/>
</dbReference>
<feature type="compositionally biased region" description="Acidic residues" evidence="1">
    <location>
        <begin position="190"/>
        <end position="205"/>
    </location>
</feature>
<dbReference type="Proteomes" id="UP001141552">
    <property type="component" value="Unassembled WGS sequence"/>
</dbReference>
<reference evidence="3" key="2">
    <citation type="journal article" date="2023" name="Plants (Basel)">
        <title>Annotation of the Turnera subulata (Passifloraceae) Draft Genome Reveals the S-Locus Evolved after the Divergence of Turneroideae from Passifloroideae in a Stepwise Manner.</title>
        <authorList>
            <person name="Henning P.M."/>
            <person name="Roalson E.H."/>
            <person name="Mir W."/>
            <person name="McCubbin A.G."/>
            <person name="Shore J.S."/>
        </authorList>
    </citation>
    <scope>NUCLEOTIDE SEQUENCE</scope>
    <source>
        <strain evidence="3">F60SS</strain>
    </source>
</reference>
<sequence length="273" mass="29485">MSKERVGESRAAMETKVLEINLISAQDLKPPSSKLRRLQTYAAVWIDPATKLRTRIDRVGGQNPTWNDKFLFKVSRDFLSSETSGVFVEIYAVGCLRNPLIGTVRFLLSNVVAPPSAAADEAVRTPACVALQIRRPSGRFHGVLTIAVAVLDGSGDFAALNGASAIGFRDLMGEGSRRRGRGDSRSFMPVDEEEAGEEEEVDASDGTDSTTSSSSTASTALKDWNRVRDLAGKNLGRSASEGGGFFCGLFMKGRIPMCLSDPNLRVYESGKEN</sequence>
<dbReference type="CDD" id="cd04051">
    <property type="entry name" value="C2_SRC2_like"/>
    <property type="match status" value="1"/>
</dbReference>
<dbReference type="Pfam" id="PF00168">
    <property type="entry name" value="C2"/>
    <property type="match status" value="1"/>
</dbReference>
<feature type="compositionally biased region" description="Basic and acidic residues" evidence="1">
    <location>
        <begin position="174"/>
        <end position="184"/>
    </location>
</feature>
<dbReference type="InterPro" id="IPR000008">
    <property type="entry name" value="C2_dom"/>
</dbReference>
<evidence type="ECO:0000313" key="4">
    <source>
        <dbReference type="Proteomes" id="UP001141552"/>
    </source>
</evidence>
<reference evidence="3" key="1">
    <citation type="submission" date="2022-02" db="EMBL/GenBank/DDBJ databases">
        <authorList>
            <person name="Henning P.M."/>
            <person name="McCubbin A.G."/>
            <person name="Shore J.S."/>
        </authorList>
    </citation>
    <scope>NUCLEOTIDE SEQUENCE</scope>
    <source>
        <strain evidence="3">F60SS</strain>
        <tissue evidence="3">Leaves</tissue>
    </source>
</reference>
<keyword evidence="4" id="KW-1185">Reference proteome</keyword>
<dbReference type="SUPFAM" id="SSF49562">
    <property type="entry name" value="C2 domain (Calcium/lipid-binding domain, CaLB)"/>
    <property type="match status" value="1"/>
</dbReference>
<name>A0A9Q0J6P6_9ROSI</name>
<evidence type="ECO:0000256" key="1">
    <source>
        <dbReference type="SAM" id="MobiDB-lite"/>
    </source>
</evidence>
<dbReference type="OrthoDB" id="1909968at2759"/>
<dbReference type="Gene3D" id="2.60.40.150">
    <property type="entry name" value="C2 domain"/>
    <property type="match status" value="1"/>
</dbReference>
<dbReference type="SMART" id="SM00239">
    <property type="entry name" value="C2"/>
    <property type="match status" value="1"/>
</dbReference>
<feature type="domain" description="C2" evidence="2">
    <location>
        <begin position="1"/>
        <end position="121"/>
    </location>
</feature>
<accession>A0A9Q0J6P6</accession>
<dbReference type="PROSITE" id="PS50004">
    <property type="entry name" value="C2"/>
    <property type="match status" value="1"/>
</dbReference>
<evidence type="ECO:0000313" key="3">
    <source>
        <dbReference type="EMBL" id="KAJ4830413.1"/>
    </source>
</evidence>
<dbReference type="AlphaFoldDB" id="A0A9Q0J6P6"/>
<dbReference type="InterPro" id="IPR035892">
    <property type="entry name" value="C2_domain_sf"/>
</dbReference>
<dbReference type="PANTHER" id="PTHR32246:SF69">
    <property type="entry name" value="CALCIUM-DEPENDENT LIPID-BINDING (CALB DOMAIN) FAMILY PROTEIN"/>
    <property type="match status" value="1"/>
</dbReference>
<organism evidence="3 4">
    <name type="scientific">Turnera subulata</name>
    <dbReference type="NCBI Taxonomy" id="218843"/>
    <lineage>
        <taxon>Eukaryota</taxon>
        <taxon>Viridiplantae</taxon>
        <taxon>Streptophyta</taxon>
        <taxon>Embryophyta</taxon>
        <taxon>Tracheophyta</taxon>
        <taxon>Spermatophyta</taxon>
        <taxon>Magnoliopsida</taxon>
        <taxon>eudicotyledons</taxon>
        <taxon>Gunneridae</taxon>
        <taxon>Pentapetalae</taxon>
        <taxon>rosids</taxon>
        <taxon>fabids</taxon>
        <taxon>Malpighiales</taxon>
        <taxon>Passifloraceae</taxon>
        <taxon>Turnera</taxon>
    </lineage>
</organism>
<gene>
    <name evidence="3" type="ORF">Tsubulata_018090</name>
</gene>
<dbReference type="PANTHER" id="PTHR32246">
    <property type="entry name" value="INGRESSION PROTEIN FIC1"/>
    <property type="match status" value="1"/>
</dbReference>
<dbReference type="InterPro" id="IPR044750">
    <property type="entry name" value="C2_SRC2/BAP"/>
</dbReference>
<dbReference type="EMBL" id="JAKUCV010005643">
    <property type="protein sequence ID" value="KAJ4830413.1"/>
    <property type="molecule type" value="Genomic_DNA"/>
</dbReference>